<dbReference type="GO" id="GO:0046819">
    <property type="term" value="P:protein secretion by the type V secretion system"/>
    <property type="evidence" value="ECO:0007669"/>
    <property type="project" value="TreeGrafter"/>
</dbReference>
<feature type="domain" description="Haemolysin activator HlyB C-terminal" evidence="6">
    <location>
        <begin position="226"/>
        <end position="543"/>
    </location>
</feature>
<dbReference type="PANTHER" id="PTHR34597">
    <property type="entry name" value="SLR1661 PROTEIN"/>
    <property type="match status" value="1"/>
</dbReference>
<evidence type="ECO:0000259" key="7">
    <source>
        <dbReference type="Pfam" id="PF08479"/>
    </source>
</evidence>
<reference evidence="8 9" key="1">
    <citation type="submission" date="2020-05" db="EMBL/GenBank/DDBJ databases">
        <title>Characterization of novel class B3 metallo-beta-lactamase from novel Pseudomonas species.</title>
        <authorList>
            <person name="Yamada K."/>
            <person name="Aoki K."/>
            <person name="Ishii Y."/>
        </authorList>
    </citation>
    <scope>NUCLEOTIDE SEQUENCE [LARGE SCALE GENOMIC DNA]</scope>
    <source>
        <strain evidence="8 9">TUM18999</strain>
    </source>
</reference>
<gene>
    <name evidence="8" type="ORF">TUM18999_03010</name>
</gene>
<organism evidence="8 9">
    <name type="scientific">Pseudomonas tohonis</name>
    <dbReference type="NCBI Taxonomy" id="2725477"/>
    <lineage>
        <taxon>Bacteria</taxon>
        <taxon>Pseudomonadati</taxon>
        <taxon>Pseudomonadota</taxon>
        <taxon>Gammaproteobacteria</taxon>
        <taxon>Pseudomonadales</taxon>
        <taxon>Pseudomonadaceae</taxon>
        <taxon>Pseudomonas</taxon>
    </lineage>
</organism>
<sequence>MKTSNFSPLRALTVGLCTLLLCGSLPPVAWAAPLPTLDPGRVQVPDASGMRSSPSEMPGTLELPPSTITPDQPRLRDVPPAEPELKTDAAFAVTRVVLDGVTSYPAGTFQTLLAGLEGRTVTLAEVNDVAGRITQRYRQAGFLLARTLVPAQRLEGGELHIRVIEGRVNQVKIQGPTSRAMERYAQNIEQEVPIRGQTLERNLLLMNDLPGNEAHGTLSASQDREGTDLDIANKQRRVEGFIGFDNRDSRYFGPWQGYGGIGINDLTGIGDQLSLRYGRSLEGDKMAFYEGQYELPVGGQGTMLSFLAQHNDGRADTWSVLNANSSGDTFAVRLTHPWVRSRAETFKTSVAFSWYNGRSEYLDEPDLAPSSDDRIRALRLGASWDYSDSHGGRNLLKGELSQGLDVLGASSEQRLNPSRTGGQTDFTRLQLDAQRIQDLGWITPGLNLYLAISGQTSFGDALLTPEQFGVGGSQFGRGYDPSEIAGDNGLAGKVELQYNRQHRIGDHELPTQYYAYWDVGKVWNEEPRETSSESLASAGLGVHLQVAPDMYLSPELAFPLTRSVSAEELDGDNGKEPRLYLNFIKLF</sequence>
<dbReference type="Gene3D" id="2.40.160.50">
    <property type="entry name" value="membrane protein fhac: a member of the omp85/tpsb transporter family"/>
    <property type="match status" value="1"/>
</dbReference>
<evidence type="ECO:0000256" key="1">
    <source>
        <dbReference type="ARBA" id="ARBA00022452"/>
    </source>
</evidence>
<protein>
    <recommendedName>
        <fullName evidence="10">Hemolysin activation/secretion protein</fullName>
    </recommendedName>
</protein>
<evidence type="ECO:0000313" key="9">
    <source>
        <dbReference type="Proteomes" id="UP000509383"/>
    </source>
</evidence>
<evidence type="ECO:0000256" key="2">
    <source>
        <dbReference type="ARBA" id="ARBA00022692"/>
    </source>
</evidence>
<dbReference type="KEGG" id="ptw:TUM18999_03010"/>
<feature type="region of interest" description="Disordered" evidence="4">
    <location>
        <begin position="44"/>
        <end position="74"/>
    </location>
</feature>
<dbReference type="InterPro" id="IPR013686">
    <property type="entry name" value="Polypept-transport_assoc_ShlB"/>
</dbReference>
<keyword evidence="2" id="KW-0812">Transmembrane</keyword>
<accession>A0A6J4DXE8</accession>
<dbReference type="Proteomes" id="UP000509383">
    <property type="component" value="Chromosome"/>
</dbReference>
<feature type="domain" description="Polypeptide-transport-associated ShlB-type" evidence="7">
    <location>
        <begin position="91"/>
        <end position="166"/>
    </location>
</feature>
<dbReference type="InterPro" id="IPR005565">
    <property type="entry name" value="Hemolysn_activator_HlyB_C"/>
</dbReference>
<dbReference type="Pfam" id="PF03865">
    <property type="entry name" value="ShlB"/>
    <property type="match status" value="1"/>
</dbReference>
<name>A0A6J4DXE8_9PSED</name>
<dbReference type="InterPro" id="IPR051544">
    <property type="entry name" value="TPS_OM_transporter"/>
</dbReference>
<evidence type="ECO:0008006" key="10">
    <source>
        <dbReference type="Google" id="ProtNLM"/>
    </source>
</evidence>
<evidence type="ECO:0000256" key="3">
    <source>
        <dbReference type="ARBA" id="ARBA00023237"/>
    </source>
</evidence>
<keyword evidence="3" id="KW-0998">Cell outer membrane</keyword>
<feature type="signal peptide" evidence="5">
    <location>
        <begin position="1"/>
        <end position="31"/>
    </location>
</feature>
<dbReference type="EMBL" id="AP023189">
    <property type="protein sequence ID" value="BCG22110.1"/>
    <property type="molecule type" value="Genomic_DNA"/>
</dbReference>
<feature type="chain" id="PRO_5026667919" description="Hemolysin activation/secretion protein" evidence="5">
    <location>
        <begin position="32"/>
        <end position="587"/>
    </location>
</feature>
<proteinExistence type="predicted"/>
<evidence type="ECO:0000259" key="6">
    <source>
        <dbReference type="Pfam" id="PF03865"/>
    </source>
</evidence>
<dbReference type="Pfam" id="PF08479">
    <property type="entry name" value="POTRA_2"/>
    <property type="match status" value="1"/>
</dbReference>
<dbReference type="PANTHER" id="PTHR34597:SF6">
    <property type="entry name" value="BLR6126 PROTEIN"/>
    <property type="match status" value="1"/>
</dbReference>
<dbReference type="AlphaFoldDB" id="A0A6J4DXE8"/>
<dbReference type="GO" id="GO:0098046">
    <property type="term" value="C:type V protein secretion system complex"/>
    <property type="evidence" value="ECO:0007669"/>
    <property type="project" value="TreeGrafter"/>
</dbReference>
<dbReference type="GO" id="GO:0008320">
    <property type="term" value="F:protein transmembrane transporter activity"/>
    <property type="evidence" value="ECO:0007669"/>
    <property type="project" value="TreeGrafter"/>
</dbReference>
<keyword evidence="5" id="KW-0732">Signal</keyword>
<evidence type="ECO:0000256" key="5">
    <source>
        <dbReference type="SAM" id="SignalP"/>
    </source>
</evidence>
<keyword evidence="1" id="KW-1134">Transmembrane beta strand</keyword>
<evidence type="ECO:0000313" key="8">
    <source>
        <dbReference type="EMBL" id="BCG22110.1"/>
    </source>
</evidence>
<keyword evidence="1" id="KW-0472">Membrane</keyword>
<dbReference type="Gene3D" id="3.10.20.310">
    <property type="entry name" value="membrane protein fhac"/>
    <property type="match status" value="1"/>
</dbReference>
<evidence type="ECO:0000256" key="4">
    <source>
        <dbReference type="SAM" id="MobiDB-lite"/>
    </source>
</evidence>